<feature type="chain" id="PRO_5011590285" evidence="1">
    <location>
        <begin position="26"/>
        <end position="362"/>
    </location>
</feature>
<dbReference type="PANTHER" id="PTHR34700">
    <property type="entry name" value="POTASSIUM BINDING PROTEIN KBP"/>
    <property type="match status" value="1"/>
</dbReference>
<protein>
    <submittedName>
        <fullName evidence="3">LysM domain-containing protein</fullName>
    </submittedName>
</protein>
<keyword evidence="4" id="KW-1185">Reference proteome</keyword>
<dbReference type="AlphaFoldDB" id="A0A1I6HLW0"/>
<evidence type="ECO:0000256" key="1">
    <source>
        <dbReference type="SAM" id="SignalP"/>
    </source>
</evidence>
<dbReference type="Pfam" id="PF01476">
    <property type="entry name" value="LysM"/>
    <property type="match status" value="1"/>
</dbReference>
<dbReference type="InterPro" id="IPR052196">
    <property type="entry name" value="Bact_Kbp"/>
</dbReference>
<evidence type="ECO:0000313" key="3">
    <source>
        <dbReference type="EMBL" id="SFR55394.1"/>
    </source>
</evidence>
<dbReference type="CDD" id="cd00118">
    <property type="entry name" value="LysM"/>
    <property type="match status" value="1"/>
</dbReference>
<proteinExistence type="predicted"/>
<evidence type="ECO:0000313" key="4">
    <source>
        <dbReference type="Proteomes" id="UP000199424"/>
    </source>
</evidence>
<feature type="signal peptide" evidence="1">
    <location>
        <begin position="1"/>
        <end position="25"/>
    </location>
</feature>
<dbReference type="InterPro" id="IPR036779">
    <property type="entry name" value="LysM_dom_sf"/>
</dbReference>
<dbReference type="RefSeq" id="WP_092857976.1">
    <property type="nucleotide sequence ID" value="NZ_FOYU01000003.1"/>
</dbReference>
<reference evidence="4" key="1">
    <citation type="submission" date="2016-10" db="EMBL/GenBank/DDBJ databases">
        <authorList>
            <person name="Varghese N."/>
            <person name="Submissions S."/>
        </authorList>
    </citation>
    <scope>NUCLEOTIDE SEQUENCE [LARGE SCALE GENOMIC DNA]</scope>
    <source>
        <strain evidence="4">CGMCC 1.7285</strain>
    </source>
</reference>
<accession>A0A1I6HLW0</accession>
<dbReference type="Proteomes" id="UP000199424">
    <property type="component" value="Unassembled WGS sequence"/>
</dbReference>
<keyword evidence="1" id="KW-0732">Signal</keyword>
<dbReference type="EMBL" id="FOYU01000003">
    <property type="protein sequence ID" value="SFR55394.1"/>
    <property type="molecule type" value="Genomic_DNA"/>
</dbReference>
<dbReference type="SUPFAM" id="SSF54106">
    <property type="entry name" value="LysM domain"/>
    <property type="match status" value="1"/>
</dbReference>
<gene>
    <name evidence="3" type="ORF">SAMN04488070_1924</name>
</gene>
<dbReference type="PROSITE" id="PS51782">
    <property type="entry name" value="LYSM"/>
    <property type="match status" value="1"/>
</dbReference>
<evidence type="ECO:0000259" key="2">
    <source>
        <dbReference type="PROSITE" id="PS51782"/>
    </source>
</evidence>
<organism evidence="3 4">
    <name type="scientific">Pseudidiomarina maritima</name>
    <dbReference type="NCBI Taxonomy" id="519453"/>
    <lineage>
        <taxon>Bacteria</taxon>
        <taxon>Pseudomonadati</taxon>
        <taxon>Pseudomonadota</taxon>
        <taxon>Gammaproteobacteria</taxon>
        <taxon>Alteromonadales</taxon>
        <taxon>Idiomarinaceae</taxon>
        <taxon>Pseudidiomarina</taxon>
    </lineage>
</organism>
<dbReference type="SMART" id="SM00257">
    <property type="entry name" value="LysM"/>
    <property type="match status" value="1"/>
</dbReference>
<name>A0A1I6HLW0_9GAMM</name>
<dbReference type="PANTHER" id="PTHR34700:SF4">
    <property type="entry name" value="PHAGE-LIKE ELEMENT PBSX PROTEIN XKDP"/>
    <property type="match status" value="1"/>
</dbReference>
<dbReference type="InterPro" id="IPR018392">
    <property type="entry name" value="LysM"/>
</dbReference>
<dbReference type="Gene3D" id="3.10.350.10">
    <property type="entry name" value="LysM domain"/>
    <property type="match status" value="1"/>
</dbReference>
<sequence length="362" mass="40588">MTKWQLPAIALIGFLLGTPQHVAVAQSTTAEQTKGDVLSLREDAPQEYVVKKGDTLWDISELYLNDPWYWPELWRINEDVKNPHLIYPGDRLLLIWVDGKPQLTRKEYRALLPQGEIKDKGEPIPTFSREMLAPLLTEHRLLSGNKLSGLPQILGDNRGAPRVNGMLPVFIKGAVEKTTYSVFTPVERIDQGELLRYVGDVDVTYNGGDIAEGELSRIQREIRRGDYLLEAKPLNLPAVITPTSGANTDGQVIASLNSRKEQGKYDVVVLNKGAQHGVAVGQMYQAIRPGSTIFVEGEEISLVNYYKPADDLSRFWRNTVQLPASATAEMMVLEVQDETSFAIVLRSREWLSVGDYYIPKQL</sequence>
<feature type="domain" description="LysM" evidence="2">
    <location>
        <begin position="46"/>
        <end position="94"/>
    </location>
</feature>